<reference evidence="2" key="1">
    <citation type="journal article" date="2022" name="IScience">
        <title>Evolution of zygomycete secretomes and the origins of terrestrial fungal ecologies.</title>
        <authorList>
            <person name="Chang Y."/>
            <person name="Wang Y."/>
            <person name="Mondo S."/>
            <person name="Ahrendt S."/>
            <person name="Andreopoulos W."/>
            <person name="Barry K."/>
            <person name="Beard J."/>
            <person name="Benny G.L."/>
            <person name="Blankenship S."/>
            <person name="Bonito G."/>
            <person name="Cuomo C."/>
            <person name="Desiro A."/>
            <person name="Gervers K.A."/>
            <person name="Hundley H."/>
            <person name="Kuo A."/>
            <person name="LaButti K."/>
            <person name="Lang B.F."/>
            <person name="Lipzen A."/>
            <person name="O'Donnell K."/>
            <person name="Pangilinan J."/>
            <person name="Reynolds N."/>
            <person name="Sandor L."/>
            <person name="Smith M.E."/>
            <person name="Tsang A."/>
            <person name="Grigoriev I.V."/>
            <person name="Stajich J.E."/>
            <person name="Spatafora J.W."/>
        </authorList>
    </citation>
    <scope>NUCLEOTIDE SEQUENCE</scope>
    <source>
        <strain evidence="2">RSA 2281</strain>
    </source>
</reference>
<dbReference type="PROSITE" id="PS51186">
    <property type="entry name" value="GNAT"/>
    <property type="match status" value="1"/>
</dbReference>
<dbReference type="Pfam" id="PF00583">
    <property type="entry name" value="Acetyltransf_1"/>
    <property type="match status" value="1"/>
</dbReference>
<dbReference type="CDD" id="cd04301">
    <property type="entry name" value="NAT_SF"/>
    <property type="match status" value="1"/>
</dbReference>
<dbReference type="PANTHER" id="PTHR43617:SF33">
    <property type="entry name" value="SPORE COAT POLYSACCHARIDE BIOSYNTHESIS PROTEIN SPSD"/>
    <property type="match status" value="1"/>
</dbReference>
<name>A0AAD5JWV6_9FUNG</name>
<organism evidence="2 3">
    <name type="scientific">Phascolomyces articulosus</name>
    <dbReference type="NCBI Taxonomy" id="60185"/>
    <lineage>
        <taxon>Eukaryota</taxon>
        <taxon>Fungi</taxon>
        <taxon>Fungi incertae sedis</taxon>
        <taxon>Mucoromycota</taxon>
        <taxon>Mucoromycotina</taxon>
        <taxon>Mucoromycetes</taxon>
        <taxon>Mucorales</taxon>
        <taxon>Lichtheimiaceae</taxon>
        <taxon>Phascolomyces</taxon>
    </lineage>
</organism>
<dbReference type="PANTHER" id="PTHR43617">
    <property type="entry name" value="L-AMINO ACID N-ACETYLTRANSFERASE"/>
    <property type="match status" value="1"/>
</dbReference>
<dbReference type="InterPro" id="IPR050276">
    <property type="entry name" value="MshD_Acetyltransferase"/>
</dbReference>
<dbReference type="Gene3D" id="3.40.630.30">
    <property type="match status" value="1"/>
</dbReference>
<comment type="caution">
    <text evidence="2">The sequence shown here is derived from an EMBL/GenBank/DDBJ whole genome shotgun (WGS) entry which is preliminary data.</text>
</comment>
<keyword evidence="3" id="KW-1185">Reference proteome</keyword>
<dbReference type="GO" id="GO:0016747">
    <property type="term" value="F:acyltransferase activity, transferring groups other than amino-acyl groups"/>
    <property type="evidence" value="ECO:0007669"/>
    <property type="project" value="InterPro"/>
</dbReference>
<evidence type="ECO:0000259" key="1">
    <source>
        <dbReference type="PROSITE" id="PS51186"/>
    </source>
</evidence>
<evidence type="ECO:0000313" key="3">
    <source>
        <dbReference type="Proteomes" id="UP001209540"/>
    </source>
</evidence>
<dbReference type="Proteomes" id="UP001209540">
    <property type="component" value="Unassembled WGS sequence"/>
</dbReference>
<dbReference type="AlphaFoldDB" id="A0AAD5JWV6"/>
<protein>
    <submittedName>
        <fullName evidence="2">Acyl-CoA N-acyltransferase</fullName>
    </submittedName>
</protein>
<dbReference type="InterPro" id="IPR000182">
    <property type="entry name" value="GNAT_dom"/>
</dbReference>
<feature type="domain" description="N-acetyltransferase" evidence="1">
    <location>
        <begin position="1"/>
        <end position="176"/>
    </location>
</feature>
<accession>A0AAD5JWV6</accession>
<gene>
    <name evidence="2" type="ORF">BDA99DRAFT_449075</name>
</gene>
<dbReference type="EMBL" id="JAIXMP010000071">
    <property type="protein sequence ID" value="KAI9243495.1"/>
    <property type="molecule type" value="Genomic_DNA"/>
</dbReference>
<sequence>MDIKILQPDVTYAKALSELGARIFADTFGVDNPEEDLEAFLATTYTTEIQTQELTNANMFTFMAFNAEDHPVAFCQLRISEKIYDFIGSTPEESIELQRIYVDKNCAGQGIGKQLLEQAIAKAQALGKKTIWLGVWEFNPKAIKFYEKYGFQKVGTHTFKIGDKLDTDEIMVKQLS</sequence>
<proteinExistence type="predicted"/>
<dbReference type="SUPFAM" id="SSF55729">
    <property type="entry name" value="Acyl-CoA N-acyltransferases (Nat)"/>
    <property type="match status" value="1"/>
</dbReference>
<dbReference type="InterPro" id="IPR016181">
    <property type="entry name" value="Acyl_CoA_acyltransferase"/>
</dbReference>
<evidence type="ECO:0000313" key="2">
    <source>
        <dbReference type="EMBL" id="KAI9243495.1"/>
    </source>
</evidence>
<reference evidence="2" key="2">
    <citation type="submission" date="2023-02" db="EMBL/GenBank/DDBJ databases">
        <authorList>
            <consortium name="DOE Joint Genome Institute"/>
            <person name="Mondo S.J."/>
            <person name="Chang Y."/>
            <person name="Wang Y."/>
            <person name="Ahrendt S."/>
            <person name="Andreopoulos W."/>
            <person name="Barry K."/>
            <person name="Beard J."/>
            <person name="Benny G.L."/>
            <person name="Blankenship S."/>
            <person name="Bonito G."/>
            <person name="Cuomo C."/>
            <person name="Desiro A."/>
            <person name="Gervers K.A."/>
            <person name="Hundley H."/>
            <person name="Kuo A."/>
            <person name="LaButti K."/>
            <person name="Lang B.F."/>
            <person name="Lipzen A."/>
            <person name="O'Donnell K."/>
            <person name="Pangilinan J."/>
            <person name="Reynolds N."/>
            <person name="Sandor L."/>
            <person name="Smith M.W."/>
            <person name="Tsang A."/>
            <person name="Grigoriev I.V."/>
            <person name="Stajich J.E."/>
            <person name="Spatafora J.W."/>
        </authorList>
    </citation>
    <scope>NUCLEOTIDE SEQUENCE</scope>
    <source>
        <strain evidence="2">RSA 2281</strain>
    </source>
</reference>